<keyword evidence="1" id="KW-0472">Membrane</keyword>
<dbReference type="AlphaFoldDB" id="A0A1F5VE97"/>
<keyword evidence="1" id="KW-1133">Transmembrane helix</keyword>
<dbReference type="Proteomes" id="UP000178943">
    <property type="component" value="Unassembled WGS sequence"/>
</dbReference>
<gene>
    <name evidence="2" type="ORF">A2Y62_09255</name>
</gene>
<accession>A0A1F5VE97</accession>
<evidence type="ECO:0008006" key="4">
    <source>
        <dbReference type="Google" id="ProtNLM"/>
    </source>
</evidence>
<keyword evidence="1" id="KW-0812">Transmembrane</keyword>
<dbReference type="EMBL" id="MFGW01000188">
    <property type="protein sequence ID" value="OGF61763.1"/>
    <property type="molecule type" value="Genomic_DNA"/>
</dbReference>
<name>A0A1F5VE97_9BACT</name>
<proteinExistence type="predicted"/>
<organism evidence="2 3">
    <name type="scientific">Candidatus Fischerbacteria bacterium RBG_13_37_8</name>
    <dbReference type="NCBI Taxonomy" id="1817863"/>
    <lineage>
        <taxon>Bacteria</taxon>
        <taxon>Candidatus Fischeribacteriota</taxon>
    </lineage>
</organism>
<comment type="caution">
    <text evidence="2">The sequence shown here is derived from an EMBL/GenBank/DDBJ whole genome shotgun (WGS) entry which is preliminary data.</text>
</comment>
<feature type="transmembrane region" description="Helical" evidence="1">
    <location>
        <begin position="7"/>
        <end position="24"/>
    </location>
</feature>
<sequence length="87" mass="9833">MLIVGQGLSIIYIPLLIVGIYLSIKYREGKILEVLSKRDVCISFAVNSKRGMPFNLMQIVAVVTLIFLMLFSICMKEGAHLSRCWLI</sequence>
<evidence type="ECO:0000313" key="3">
    <source>
        <dbReference type="Proteomes" id="UP000178943"/>
    </source>
</evidence>
<evidence type="ECO:0000313" key="2">
    <source>
        <dbReference type="EMBL" id="OGF61763.1"/>
    </source>
</evidence>
<reference evidence="2 3" key="1">
    <citation type="journal article" date="2016" name="Nat. Commun.">
        <title>Thousands of microbial genomes shed light on interconnected biogeochemical processes in an aquifer system.</title>
        <authorList>
            <person name="Anantharaman K."/>
            <person name="Brown C.T."/>
            <person name="Hug L.A."/>
            <person name="Sharon I."/>
            <person name="Castelle C.J."/>
            <person name="Probst A.J."/>
            <person name="Thomas B.C."/>
            <person name="Singh A."/>
            <person name="Wilkins M.J."/>
            <person name="Karaoz U."/>
            <person name="Brodie E.L."/>
            <person name="Williams K.H."/>
            <person name="Hubbard S.S."/>
            <person name="Banfield J.F."/>
        </authorList>
    </citation>
    <scope>NUCLEOTIDE SEQUENCE [LARGE SCALE GENOMIC DNA]</scope>
</reference>
<evidence type="ECO:0000256" key="1">
    <source>
        <dbReference type="SAM" id="Phobius"/>
    </source>
</evidence>
<feature type="transmembrane region" description="Helical" evidence="1">
    <location>
        <begin position="56"/>
        <end position="75"/>
    </location>
</feature>
<protein>
    <recommendedName>
        <fullName evidence="4">Aerotolerance regulator N-terminal domain-containing protein</fullName>
    </recommendedName>
</protein>